<keyword evidence="6" id="KW-0325">Glycoprotein</keyword>
<evidence type="ECO:0000256" key="9">
    <source>
        <dbReference type="ARBA" id="ARBA00048317"/>
    </source>
</evidence>
<reference evidence="13" key="1">
    <citation type="submission" date="2015-04" db="EMBL/GenBank/DDBJ databases">
        <title>The genome sequence of the plant pathogenic Rhizarian Plasmodiophora brassicae reveals insights in its biotrophic life cycle and the origin of chitin synthesis.</title>
        <authorList>
            <person name="Schwelm A."/>
            <person name="Fogelqvist J."/>
            <person name="Knaust A."/>
            <person name="Julke S."/>
            <person name="Lilja T."/>
            <person name="Dhandapani V."/>
            <person name="Bonilla-Rosso G."/>
            <person name="Karlsson M."/>
            <person name="Shevchenko A."/>
            <person name="Choi S.R."/>
            <person name="Kim H.G."/>
            <person name="Park J.Y."/>
            <person name="Lim Y.P."/>
            <person name="Ludwig-Muller J."/>
            <person name="Dixelius C."/>
        </authorList>
    </citation>
    <scope>NUCLEOTIDE SEQUENCE</scope>
    <source>
        <tissue evidence="13">Potato root galls</tissue>
    </source>
</reference>
<dbReference type="GO" id="GO:0005788">
    <property type="term" value="C:endoplasmic reticulum lumen"/>
    <property type="evidence" value="ECO:0007669"/>
    <property type="project" value="TreeGrafter"/>
</dbReference>
<keyword evidence="11" id="KW-0812">Transmembrane</keyword>
<name>A0A0H5RBP8_9EUKA</name>
<evidence type="ECO:0000256" key="10">
    <source>
        <dbReference type="ARBA" id="ARBA00049432"/>
    </source>
</evidence>
<comment type="catalytic activity">
    <reaction evidence="9">
        <text>L-seryl-[protein] + UDP-N-acetyl-alpha-D-glucosamine = 3-O-(N-acetyl-beta-D-glucosaminyl)-L-seryl-[protein] + UDP + H(+)</text>
        <dbReference type="Rhea" id="RHEA:48904"/>
        <dbReference type="Rhea" id="RHEA-COMP:9863"/>
        <dbReference type="Rhea" id="RHEA-COMP:12251"/>
        <dbReference type="ChEBI" id="CHEBI:15378"/>
        <dbReference type="ChEBI" id="CHEBI:29999"/>
        <dbReference type="ChEBI" id="CHEBI:57705"/>
        <dbReference type="ChEBI" id="CHEBI:58223"/>
        <dbReference type="ChEBI" id="CHEBI:90838"/>
        <dbReference type="EC" id="2.4.1.255"/>
    </reaction>
</comment>
<dbReference type="AlphaFoldDB" id="A0A0H5RBP8"/>
<evidence type="ECO:0000313" key="13">
    <source>
        <dbReference type="EMBL" id="CRZ11650.1"/>
    </source>
</evidence>
<evidence type="ECO:0000256" key="5">
    <source>
        <dbReference type="ARBA" id="ARBA00022824"/>
    </source>
</evidence>
<protein>
    <recommendedName>
        <fullName evidence="7">EGF domain-specific O-linked N-acetylglucosamine transferase</fullName>
        <ecNumber evidence="1">2.4.1.255</ecNumber>
    </recommendedName>
    <alternativeName>
        <fullName evidence="8">Extracellular O-linked N-acetylglucosamine transferase</fullName>
    </alternativeName>
</protein>
<sequence>MARCRLRKCVVAIICSVVVLQFGLLYLSTSRIGSILVARHSAVNQPDALRDNIVAKFPVIEYESLLRIGKYPDSSCEYKTGIPALQEWLSSESQFVRRGEAPLLSCRVTTLPDQPEATRPHTLCNGSEIYLDPSKLAPAFCPEYRPGYLCDPIASYNHYGRGAFSFNAPCRHLPQFTMDKFPQDHLKDIFSSVVCRDTITSNQNKSMALLDGTTLLITRERGEHFNLFHAATDWLNAFMSIVLLDVPFENVSVLLLDDHAPSNLDIVWDVVFSRRRPTQRARRLPESVLIEHGVFVPAGYSSILYKSNEHGLSCDPGKDGVGLMRAFARHVVTSFNITARRHDHIRILLVLRKPYSSGQFEHKFIGRQIDNEDDVISMIRSLPGTELTVVDFAKVPLRDQIDQVHSSDVMIGMHGAGLLHAFWLPLHGALVEIRPTPNMGWRCFRNIAIQVGLIYDEYTNDEFPSNYREDARGDYTIIDVKKLENKLKTVIAKIYRKNTTQ</sequence>
<comment type="catalytic activity">
    <reaction evidence="10">
        <text>L-threonyl-[protein] + UDP-N-acetyl-alpha-D-glucosamine = 3-O-(N-acetyl-beta-D-glucosaminyl)-L-threonyl-[protein] + UDP + H(+)</text>
        <dbReference type="Rhea" id="RHEA:48908"/>
        <dbReference type="Rhea" id="RHEA-COMP:11060"/>
        <dbReference type="Rhea" id="RHEA-COMP:12252"/>
        <dbReference type="ChEBI" id="CHEBI:15378"/>
        <dbReference type="ChEBI" id="CHEBI:30013"/>
        <dbReference type="ChEBI" id="CHEBI:57705"/>
        <dbReference type="ChEBI" id="CHEBI:58223"/>
        <dbReference type="ChEBI" id="CHEBI:90840"/>
        <dbReference type="EC" id="2.4.1.255"/>
    </reaction>
</comment>
<evidence type="ECO:0000256" key="6">
    <source>
        <dbReference type="ARBA" id="ARBA00023180"/>
    </source>
</evidence>
<dbReference type="GO" id="GO:0097363">
    <property type="term" value="F:protein O-acetylglucosaminyltransferase activity"/>
    <property type="evidence" value="ECO:0007669"/>
    <property type="project" value="UniProtKB-EC"/>
</dbReference>
<feature type="transmembrane region" description="Helical" evidence="11">
    <location>
        <begin position="9"/>
        <end position="27"/>
    </location>
</feature>
<evidence type="ECO:0000256" key="7">
    <source>
        <dbReference type="ARBA" id="ARBA00040944"/>
    </source>
</evidence>
<dbReference type="EMBL" id="HACM01011208">
    <property type="protein sequence ID" value="CRZ11650.1"/>
    <property type="molecule type" value="Transcribed_RNA"/>
</dbReference>
<evidence type="ECO:0000256" key="1">
    <source>
        <dbReference type="ARBA" id="ARBA00011970"/>
    </source>
</evidence>
<dbReference type="Pfam" id="PF04577">
    <property type="entry name" value="Glyco_transf_61"/>
    <property type="match status" value="1"/>
</dbReference>
<keyword evidence="5" id="KW-0256">Endoplasmic reticulum</keyword>
<dbReference type="InterPro" id="IPR049625">
    <property type="entry name" value="Glyco_transf_61_cat"/>
</dbReference>
<organism evidence="13">
    <name type="scientific">Spongospora subterranea</name>
    <dbReference type="NCBI Taxonomy" id="70186"/>
    <lineage>
        <taxon>Eukaryota</taxon>
        <taxon>Sar</taxon>
        <taxon>Rhizaria</taxon>
        <taxon>Endomyxa</taxon>
        <taxon>Phytomyxea</taxon>
        <taxon>Plasmodiophorida</taxon>
        <taxon>Plasmodiophoridae</taxon>
        <taxon>Spongospora</taxon>
    </lineage>
</organism>
<dbReference type="PANTHER" id="PTHR20961:SF148">
    <property type="entry name" value="EGF DOMAIN-SPECIFIC O-LINKED N-ACETYLGLUCOSAMINE TRANSFERASE"/>
    <property type="match status" value="1"/>
</dbReference>
<keyword evidence="11" id="KW-1133">Transmembrane helix</keyword>
<evidence type="ECO:0000256" key="3">
    <source>
        <dbReference type="ARBA" id="ARBA00022679"/>
    </source>
</evidence>
<dbReference type="InterPro" id="IPR007657">
    <property type="entry name" value="Glycosyltransferase_61"/>
</dbReference>
<accession>A0A0H5RBP8</accession>
<proteinExistence type="predicted"/>
<keyword evidence="2" id="KW-0328">Glycosyltransferase</keyword>
<feature type="domain" description="Glycosyltransferase 61 catalytic" evidence="12">
    <location>
        <begin position="346"/>
        <end position="425"/>
    </location>
</feature>
<evidence type="ECO:0000256" key="8">
    <source>
        <dbReference type="ARBA" id="ARBA00042574"/>
    </source>
</evidence>
<dbReference type="EC" id="2.4.1.255" evidence="1"/>
<dbReference type="PANTHER" id="PTHR20961">
    <property type="entry name" value="GLYCOSYLTRANSFERASE"/>
    <property type="match status" value="1"/>
</dbReference>
<evidence type="ECO:0000256" key="11">
    <source>
        <dbReference type="SAM" id="Phobius"/>
    </source>
</evidence>
<keyword evidence="11" id="KW-0472">Membrane</keyword>
<evidence type="ECO:0000256" key="4">
    <source>
        <dbReference type="ARBA" id="ARBA00022729"/>
    </source>
</evidence>
<evidence type="ECO:0000256" key="2">
    <source>
        <dbReference type="ARBA" id="ARBA00022676"/>
    </source>
</evidence>
<evidence type="ECO:0000259" key="12">
    <source>
        <dbReference type="Pfam" id="PF04577"/>
    </source>
</evidence>
<keyword evidence="4" id="KW-0732">Signal</keyword>
<keyword evidence="3" id="KW-0808">Transferase</keyword>